<dbReference type="AlphaFoldDB" id="A0A7W9TYH3"/>
<evidence type="ECO:0000313" key="1">
    <source>
        <dbReference type="EMBL" id="MBB6103479.1"/>
    </source>
</evidence>
<dbReference type="GO" id="GO:0003677">
    <property type="term" value="F:DNA binding"/>
    <property type="evidence" value="ECO:0007669"/>
    <property type="project" value="UniProtKB-KW"/>
</dbReference>
<proteinExistence type="predicted"/>
<dbReference type="SUPFAM" id="SSF53850">
    <property type="entry name" value="Periplasmic binding protein-like II"/>
    <property type="match status" value="1"/>
</dbReference>
<name>A0A7W9TYH3_9BURK</name>
<dbReference type="Gene3D" id="3.40.190.290">
    <property type="match status" value="1"/>
</dbReference>
<dbReference type="EMBL" id="JACHBW010000009">
    <property type="protein sequence ID" value="MBB6103479.1"/>
    <property type="molecule type" value="Genomic_DNA"/>
</dbReference>
<organism evidence="1 2">
    <name type="scientific">Paraburkholderia bannensis</name>
    <dbReference type="NCBI Taxonomy" id="765414"/>
    <lineage>
        <taxon>Bacteria</taxon>
        <taxon>Pseudomonadati</taxon>
        <taxon>Pseudomonadota</taxon>
        <taxon>Betaproteobacteria</taxon>
        <taxon>Burkholderiales</taxon>
        <taxon>Burkholderiaceae</taxon>
        <taxon>Paraburkholderia</taxon>
    </lineage>
</organism>
<sequence length="46" mass="5245">MRQATRRAAPVPKPVSVVYPHRDHLPGKVRVFIDWISELAARRLPG</sequence>
<comment type="caution">
    <text evidence="1">The sequence shown here is derived from an EMBL/GenBank/DDBJ whole genome shotgun (WGS) entry which is preliminary data.</text>
</comment>
<dbReference type="Proteomes" id="UP000571554">
    <property type="component" value="Unassembled WGS sequence"/>
</dbReference>
<protein>
    <submittedName>
        <fullName evidence="1">DNA-binding transcriptional LysR family regulator</fullName>
    </submittedName>
</protein>
<evidence type="ECO:0000313" key="2">
    <source>
        <dbReference type="Proteomes" id="UP000571554"/>
    </source>
</evidence>
<accession>A0A7W9TYH3</accession>
<keyword evidence="2" id="KW-1185">Reference proteome</keyword>
<keyword evidence="1" id="KW-0238">DNA-binding</keyword>
<reference evidence="1 2" key="1">
    <citation type="submission" date="2020-08" db="EMBL/GenBank/DDBJ databases">
        <title>Above-ground endophytic microbial communities from plants in different locations in the United States.</title>
        <authorList>
            <person name="Frank C."/>
        </authorList>
    </citation>
    <scope>NUCLEOTIDE SEQUENCE [LARGE SCALE GENOMIC DNA]</scope>
    <source>
        <strain evidence="1 2">WP4_2_2</strain>
    </source>
</reference>
<gene>
    <name evidence="1" type="ORF">F4827_003334</name>
</gene>